<organism evidence="2 3">
    <name type="scientific">Megalops atlanticus</name>
    <name type="common">Tarpon</name>
    <name type="synonym">Clupea gigantea</name>
    <dbReference type="NCBI Taxonomy" id="7932"/>
    <lineage>
        <taxon>Eukaryota</taxon>
        <taxon>Metazoa</taxon>
        <taxon>Chordata</taxon>
        <taxon>Craniata</taxon>
        <taxon>Vertebrata</taxon>
        <taxon>Euteleostomi</taxon>
        <taxon>Actinopterygii</taxon>
        <taxon>Neopterygii</taxon>
        <taxon>Teleostei</taxon>
        <taxon>Elopiformes</taxon>
        <taxon>Megalopidae</taxon>
        <taxon>Megalops</taxon>
    </lineage>
</organism>
<feature type="signal peptide" evidence="1">
    <location>
        <begin position="1"/>
        <end position="27"/>
    </location>
</feature>
<dbReference type="InterPro" id="IPR020415">
    <property type="entry name" value="IL-34"/>
</dbReference>
<dbReference type="EMBL" id="JAFDVH010000011">
    <property type="protein sequence ID" value="KAG7468695.1"/>
    <property type="molecule type" value="Genomic_DNA"/>
</dbReference>
<dbReference type="AlphaFoldDB" id="A0A9D3PZG4"/>
<name>A0A9D3PZG4_MEGAT</name>
<sequence length="211" mass="24897">MTCSAACLVGLLLGCLWVMPMVKMSTPADLCKPMHTLKASLNFTNRRQYMKHNFPINYTIRVHYEEVFRVSNISRLKARIKGVQVEDLQELWLLVNQEVLKKVVGVLPERHPSRRYSCNLEDLLGKVQQVFQMVQDRRDESEPPEQIQEIWERVRDPEAAGWKWVKPKALLDNCYRTMHCLFNDCFQAPEQEDYCDVRHWRKGNKKQHPQA</sequence>
<evidence type="ECO:0000313" key="2">
    <source>
        <dbReference type="EMBL" id="KAG7468695.1"/>
    </source>
</evidence>
<dbReference type="InterPro" id="IPR038328">
    <property type="entry name" value="IL-34_sf"/>
</dbReference>
<evidence type="ECO:0000313" key="3">
    <source>
        <dbReference type="Proteomes" id="UP001046870"/>
    </source>
</evidence>
<protein>
    <recommendedName>
        <fullName evidence="4">Interleukin 34</fullName>
    </recommendedName>
</protein>
<dbReference type="GO" id="GO:0008284">
    <property type="term" value="P:positive regulation of cell population proliferation"/>
    <property type="evidence" value="ECO:0007669"/>
    <property type="project" value="InterPro"/>
</dbReference>
<reference evidence="2" key="1">
    <citation type="submission" date="2021-01" db="EMBL/GenBank/DDBJ databases">
        <authorList>
            <person name="Zahm M."/>
            <person name="Roques C."/>
            <person name="Cabau C."/>
            <person name="Klopp C."/>
            <person name="Donnadieu C."/>
            <person name="Jouanno E."/>
            <person name="Lampietro C."/>
            <person name="Louis A."/>
            <person name="Herpin A."/>
            <person name="Echchiki A."/>
            <person name="Berthelot C."/>
            <person name="Parey E."/>
            <person name="Roest-Crollius H."/>
            <person name="Braasch I."/>
            <person name="Postlethwait J."/>
            <person name="Bobe J."/>
            <person name="Montfort J."/>
            <person name="Bouchez O."/>
            <person name="Begum T."/>
            <person name="Mejri S."/>
            <person name="Adams A."/>
            <person name="Chen W.-J."/>
            <person name="Guiguen Y."/>
        </authorList>
    </citation>
    <scope>NUCLEOTIDE SEQUENCE</scope>
    <source>
        <strain evidence="2">YG-15Mar2019-1</strain>
        <tissue evidence="2">Brain</tissue>
    </source>
</reference>
<keyword evidence="3" id="KW-1185">Reference proteome</keyword>
<dbReference type="Gene3D" id="1.20.1250.80">
    <property type="entry name" value="Interleukin-34"/>
    <property type="match status" value="1"/>
</dbReference>
<dbReference type="PANTHER" id="PTHR28606">
    <property type="entry name" value="INTERLEUKIN-34"/>
    <property type="match status" value="1"/>
</dbReference>
<dbReference type="GO" id="GO:0045651">
    <property type="term" value="P:positive regulation of macrophage differentiation"/>
    <property type="evidence" value="ECO:0007669"/>
    <property type="project" value="TreeGrafter"/>
</dbReference>
<dbReference type="OrthoDB" id="9902423at2759"/>
<evidence type="ECO:0008006" key="4">
    <source>
        <dbReference type="Google" id="ProtNLM"/>
    </source>
</evidence>
<dbReference type="Proteomes" id="UP001046870">
    <property type="component" value="Chromosome 11"/>
</dbReference>
<feature type="chain" id="PRO_5039116672" description="Interleukin 34" evidence="1">
    <location>
        <begin position="28"/>
        <end position="211"/>
    </location>
</feature>
<comment type="caution">
    <text evidence="2">The sequence shown here is derived from an EMBL/GenBank/DDBJ whole genome shotgun (WGS) entry which is preliminary data.</text>
</comment>
<proteinExistence type="predicted"/>
<dbReference type="GO" id="GO:0005157">
    <property type="term" value="F:macrophage colony-stimulating factor receptor binding"/>
    <property type="evidence" value="ECO:0007669"/>
    <property type="project" value="InterPro"/>
</dbReference>
<dbReference type="Pfam" id="PF15036">
    <property type="entry name" value="IL34"/>
    <property type="match status" value="1"/>
</dbReference>
<dbReference type="GO" id="GO:0045657">
    <property type="term" value="P:positive regulation of monocyte differentiation"/>
    <property type="evidence" value="ECO:0007669"/>
    <property type="project" value="TreeGrafter"/>
</dbReference>
<evidence type="ECO:0000256" key="1">
    <source>
        <dbReference type="SAM" id="SignalP"/>
    </source>
</evidence>
<accession>A0A9D3PZG4</accession>
<gene>
    <name evidence="2" type="ORF">MATL_G00145770</name>
</gene>
<dbReference type="PRINTS" id="PR01938">
    <property type="entry name" value="INTRLEUKIN34"/>
</dbReference>
<keyword evidence="1" id="KW-0732">Signal</keyword>
<dbReference type="GO" id="GO:0005615">
    <property type="term" value="C:extracellular space"/>
    <property type="evidence" value="ECO:0007669"/>
    <property type="project" value="InterPro"/>
</dbReference>
<dbReference type="PANTHER" id="PTHR28606:SF1">
    <property type="entry name" value="INTERLEUKIN-34"/>
    <property type="match status" value="1"/>
</dbReference>